<dbReference type="EMBL" id="JAOQJQ010000003">
    <property type="protein sequence ID" value="MCU6762297.1"/>
    <property type="molecule type" value="Genomic_DNA"/>
</dbReference>
<reference evidence="8 9" key="1">
    <citation type="journal article" date="2021" name="ISME Commun">
        <title>Automated analysis of genomic sequences facilitates high-throughput and comprehensive description of bacteria.</title>
        <authorList>
            <person name="Hitch T.C.A."/>
        </authorList>
    </citation>
    <scope>NUCLEOTIDE SEQUENCE [LARGE SCALE GENOMIC DNA]</scope>
    <source>
        <strain evidence="8 9">Sanger_109</strain>
    </source>
</reference>
<keyword evidence="9" id="KW-1185">Reference proteome</keyword>
<dbReference type="InterPro" id="IPR020613">
    <property type="entry name" value="Thiolase_CS"/>
</dbReference>
<feature type="domain" description="Thiolase N-terminal" evidence="6">
    <location>
        <begin position="4"/>
        <end position="262"/>
    </location>
</feature>
<dbReference type="PIRSF" id="PIRSF000429">
    <property type="entry name" value="Ac-CoA_Ac_transf"/>
    <property type="match status" value="1"/>
</dbReference>
<dbReference type="Pfam" id="PF02803">
    <property type="entry name" value="Thiolase_C"/>
    <property type="match status" value="1"/>
</dbReference>
<dbReference type="PANTHER" id="PTHR18919">
    <property type="entry name" value="ACETYL-COA C-ACYLTRANSFERASE"/>
    <property type="match status" value="1"/>
</dbReference>
<dbReference type="NCBIfam" id="TIGR01930">
    <property type="entry name" value="AcCoA-C-Actrans"/>
    <property type="match status" value="1"/>
</dbReference>
<organism evidence="8 9">
    <name type="scientific">Brotonthovivens ammoniilytica</name>
    <dbReference type="NCBI Taxonomy" id="2981725"/>
    <lineage>
        <taxon>Bacteria</taxon>
        <taxon>Bacillati</taxon>
        <taxon>Bacillota</taxon>
        <taxon>Clostridia</taxon>
        <taxon>Lachnospirales</taxon>
        <taxon>Lachnospiraceae</taxon>
        <taxon>Brotonthovivens</taxon>
    </lineage>
</organism>
<dbReference type="PROSITE" id="PS00737">
    <property type="entry name" value="THIOLASE_2"/>
    <property type="match status" value="1"/>
</dbReference>
<keyword evidence="3 5" id="KW-0012">Acyltransferase</keyword>
<dbReference type="RefSeq" id="WP_158425013.1">
    <property type="nucleotide sequence ID" value="NZ_JAOQJQ010000003.1"/>
</dbReference>
<evidence type="ECO:0000256" key="3">
    <source>
        <dbReference type="ARBA" id="ARBA00023315"/>
    </source>
</evidence>
<sequence length="392" mass="41913">MRNVVIAAGCRTPIGTMGGQFKTLTSLDLSIPVMQNLIKRSGIDSGMIEDVIWGCNYQRTYKENNLARVAAVKAGLPVTVPGITVHRNCTSSMSSIQMGYYQIKAGEADCIMAGGADSMSTAPHMVFHARYGQKYGNMELRDSMWDSLTNLGVGPAMGITAENVADKYDVTREQMDAYSLRSQKRAAAAMDAGKFEEEIIPVTVSTRKGETVFRTDEYPKRNATLEGLERLKPAFKEGGKVTAGNASGMNDAASGVILVEEEKAKELGLPILARIVSVATTGVEPELMGIGPISATKKALKKAGLTIEDIDLFEINEAFASQCLACQKELGIPDDKLNVNGGGISLGHPVGATGSRIVISLMYEMIRRENRYGAATLCAGGGMGTAVIIERI</sequence>
<evidence type="ECO:0000313" key="9">
    <source>
        <dbReference type="Proteomes" id="UP001652442"/>
    </source>
</evidence>
<feature type="domain" description="Thiolase C-terminal" evidence="7">
    <location>
        <begin position="270"/>
        <end position="391"/>
    </location>
</feature>
<evidence type="ECO:0000313" key="8">
    <source>
        <dbReference type="EMBL" id="MCU6762297.1"/>
    </source>
</evidence>
<dbReference type="InterPro" id="IPR020617">
    <property type="entry name" value="Thiolase_C"/>
</dbReference>
<evidence type="ECO:0000256" key="5">
    <source>
        <dbReference type="RuleBase" id="RU003557"/>
    </source>
</evidence>
<dbReference type="CDD" id="cd00751">
    <property type="entry name" value="thiolase"/>
    <property type="match status" value="1"/>
</dbReference>
<dbReference type="InterPro" id="IPR002155">
    <property type="entry name" value="Thiolase"/>
</dbReference>
<keyword evidence="2 5" id="KW-0808">Transferase</keyword>
<name>A0ABT2TJL4_9FIRM</name>
<evidence type="ECO:0000256" key="1">
    <source>
        <dbReference type="ARBA" id="ARBA00010982"/>
    </source>
</evidence>
<proteinExistence type="inferred from homology"/>
<dbReference type="InterPro" id="IPR016039">
    <property type="entry name" value="Thiolase-like"/>
</dbReference>
<protein>
    <recommendedName>
        <fullName evidence="4">Acetoacetyl-CoA thiolase</fullName>
    </recommendedName>
</protein>
<dbReference type="SUPFAM" id="SSF53901">
    <property type="entry name" value="Thiolase-like"/>
    <property type="match status" value="2"/>
</dbReference>
<evidence type="ECO:0000259" key="6">
    <source>
        <dbReference type="Pfam" id="PF00108"/>
    </source>
</evidence>
<dbReference type="InterPro" id="IPR020610">
    <property type="entry name" value="Thiolase_AS"/>
</dbReference>
<evidence type="ECO:0000259" key="7">
    <source>
        <dbReference type="Pfam" id="PF02803"/>
    </source>
</evidence>
<comment type="similarity">
    <text evidence="1 5">Belongs to the thiolase-like superfamily. Thiolase family.</text>
</comment>
<evidence type="ECO:0000256" key="4">
    <source>
        <dbReference type="ARBA" id="ARBA00030755"/>
    </source>
</evidence>
<comment type="caution">
    <text evidence="8">The sequence shown here is derived from an EMBL/GenBank/DDBJ whole genome shotgun (WGS) entry which is preliminary data.</text>
</comment>
<dbReference type="PANTHER" id="PTHR18919:SF151">
    <property type="entry name" value="BLR2427 PROTEIN"/>
    <property type="match status" value="1"/>
</dbReference>
<dbReference type="PROSITE" id="PS00099">
    <property type="entry name" value="THIOLASE_3"/>
    <property type="match status" value="1"/>
</dbReference>
<dbReference type="Pfam" id="PF00108">
    <property type="entry name" value="Thiolase_N"/>
    <property type="match status" value="1"/>
</dbReference>
<gene>
    <name evidence="8" type="ORF">OCV88_08105</name>
</gene>
<accession>A0ABT2TJL4</accession>
<dbReference type="InterPro" id="IPR020616">
    <property type="entry name" value="Thiolase_N"/>
</dbReference>
<dbReference type="Proteomes" id="UP001652442">
    <property type="component" value="Unassembled WGS sequence"/>
</dbReference>
<dbReference type="Gene3D" id="3.40.47.10">
    <property type="match status" value="2"/>
</dbReference>
<evidence type="ECO:0000256" key="2">
    <source>
        <dbReference type="ARBA" id="ARBA00022679"/>
    </source>
</evidence>